<dbReference type="AlphaFoldDB" id="A0A699UM86"/>
<sequence>NKTISWINLIVPMDSEVVKDKAVLTQESSLKRAGDKLDQERLKKQKVKDDKEPEEFKRCLEIIPDDRDDVTIDATPLSIKTPIIDYKIYKKGKRVTSKFLEQMVILRCT</sequence>
<proteinExistence type="predicted"/>
<accession>A0A699UM86</accession>
<feature type="non-terminal residue" evidence="1">
    <location>
        <position position="1"/>
    </location>
</feature>
<evidence type="ECO:0000313" key="1">
    <source>
        <dbReference type="EMBL" id="GFD22398.1"/>
    </source>
</evidence>
<reference evidence="1" key="1">
    <citation type="journal article" date="2019" name="Sci. Rep.">
        <title>Draft genome of Tanacetum cinerariifolium, the natural source of mosquito coil.</title>
        <authorList>
            <person name="Yamashiro T."/>
            <person name="Shiraishi A."/>
            <person name="Satake H."/>
            <person name="Nakayama K."/>
        </authorList>
    </citation>
    <scope>NUCLEOTIDE SEQUENCE</scope>
</reference>
<comment type="caution">
    <text evidence="1">The sequence shown here is derived from an EMBL/GenBank/DDBJ whole genome shotgun (WGS) entry which is preliminary data.</text>
</comment>
<dbReference type="EMBL" id="BKCJ011336899">
    <property type="protein sequence ID" value="GFD22398.1"/>
    <property type="molecule type" value="Genomic_DNA"/>
</dbReference>
<name>A0A699UM86_TANCI</name>
<organism evidence="1">
    <name type="scientific">Tanacetum cinerariifolium</name>
    <name type="common">Dalmatian daisy</name>
    <name type="synonym">Chrysanthemum cinerariifolium</name>
    <dbReference type="NCBI Taxonomy" id="118510"/>
    <lineage>
        <taxon>Eukaryota</taxon>
        <taxon>Viridiplantae</taxon>
        <taxon>Streptophyta</taxon>
        <taxon>Embryophyta</taxon>
        <taxon>Tracheophyta</taxon>
        <taxon>Spermatophyta</taxon>
        <taxon>Magnoliopsida</taxon>
        <taxon>eudicotyledons</taxon>
        <taxon>Gunneridae</taxon>
        <taxon>Pentapetalae</taxon>
        <taxon>asterids</taxon>
        <taxon>campanulids</taxon>
        <taxon>Asterales</taxon>
        <taxon>Asteraceae</taxon>
        <taxon>Asteroideae</taxon>
        <taxon>Anthemideae</taxon>
        <taxon>Anthemidinae</taxon>
        <taxon>Tanacetum</taxon>
    </lineage>
</organism>
<gene>
    <name evidence="1" type="ORF">Tci_894367</name>
</gene>
<protein>
    <submittedName>
        <fullName evidence="1">Uncharacterized protein</fullName>
    </submittedName>
</protein>